<feature type="transmembrane region" description="Helical" evidence="5">
    <location>
        <begin position="105"/>
        <end position="124"/>
    </location>
</feature>
<comment type="subcellular location">
    <subcellularLocation>
        <location evidence="1">Membrane</location>
        <topology evidence="1">Multi-pass membrane protein</topology>
    </subcellularLocation>
</comment>
<feature type="transmembrane region" description="Helical" evidence="5">
    <location>
        <begin position="252"/>
        <end position="273"/>
    </location>
</feature>
<gene>
    <name evidence="6" type="ORF">LCGC14_0067920</name>
</gene>
<dbReference type="PRINTS" id="PR01840">
    <property type="entry name" value="TATCFAMILY"/>
</dbReference>
<dbReference type="NCBIfam" id="TIGR00945">
    <property type="entry name" value="tatC"/>
    <property type="match status" value="1"/>
</dbReference>
<evidence type="ECO:0000256" key="1">
    <source>
        <dbReference type="ARBA" id="ARBA00004141"/>
    </source>
</evidence>
<feature type="transmembrane region" description="Helical" evidence="5">
    <location>
        <begin position="196"/>
        <end position="219"/>
    </location>
</feature>
<keyword evidence="2 5" id="KW-0812">Transmembrane</keyword>
<dbReference type="AlphaFoldDB" id="A0A0F9W2C3"/>
<name>A0A0F9W2C3_9ZZZZ</name>
<accession>A0A0F9W2C3</accession>
<dbReference type="InterPro" id="IPR002033">
    <property type="entry name" value="TatC"/>
</dbReference>
<dbReference type="GO" id="GO:0065002">
    <property type="term" value="P:intracellular protein transmembrane transport"/>
    <property type="evidence" value="ECO:0007669"/>
    <property type="project" value="TreeGrafter"/>
</dbReference>
<comment type="caution">
    <text evidence="6">The sequence shown here is derived from an EMBL/GenBank/DDBJ whole genome shotgun (WGS) entry which is preliminary data.</text>
</comment>
<evidence type="ECO:0000256" key="5">
    <source>
        <dbReference type="SAM" id="Phobius"/>
    </source>
</evidence>
<reference evidence="6" key="1">
    <citation type="journal article" date="2015" name="Nature">
        <title>Complex archaea that bridge the gap between prokaryotes and eukaryotes.</title>
        <authorList>
            <person name="Spang A."/>
            <person name="Saw J.H."/>
            <person name="Jorgensen S.L."/>
            <person name="Zaremba-Niedzwiedzka K."/>
            <person name="Martijn J."/>
            <person name="Lind A.E."/>
            <person name="van Eijk R."/>
            <person name="Schleper C."/>
            <person name="Guy L."/>
            <person name="Ettema T.J."/>
        </authorList>
    </citation>
    <scope>NUCLEOTIDE SEQUENCE</scope>
</reference>
<dbReference type="Pfam" id="PF00902">
    <property type="entry name" value="TatC"/>
    <property type="match status" value="1"/>
</dbReference>
<dbReference type="HAMAP" id="MF_00902">
    <property type="entry name" value="TatC"/>
    <property type="match status" value="1"/>
</dbReference>
<keyword evidence="4 5" id="KW-0472">Membrane</keyword>
<protein>
    <recommendedName>
        <fullName evidence="7">Sec-independent protein translocase protein TatC</fullName>
    </recommendedName>
</protein>
<evidence type="ECO:0000256" key="2">
    <source>
        <dbReference type="ARBA" id="ARBA00022692"/>
    </source>
</evidence>
<feature type="transmembrane region" description="Helical" evidence="5">
    <location>
        <begin position="29"/>
        <end position="52"/>
    </location>
</feature>
<keyword evidence="3 5" id="KW-1133">Transmembrane helix</keyword>
<feature type="transmembrane region" description="Helical" evidence="5">
    <location>
        <begin position="145"/>
        <end position="164"/>
    </location>
</feature>
<evidence type="ECO:0000313" key="6">
    <source>
        <dbReference type="EMBL" id="KKO06373.1"/>
    </source>
</evidence>
<dbReference type="PANTHER" id="PTHR30371:SF0">
    <property type="entry name" value="SEC-INDEPENDENT PROTEIN TRANSLOCASE PROTEIN TATC, CHLOROPLASTIC-RELATED"/>
    <property type="match status" value="1"/>
</dbReference>
<dbReference type="EMBL" id="LAZR01000016">
    <property type="protein sequence ID" value="KKO06373.1"/>
    <property type="molecule type" value="Genomic_DNA"/>
</dbReference>
<dbReference type="PANTHER" id="PTHR30371">
    <property type="entry name" value="SEC-INDEPENDENT PROTEIN TRANSLOCASE PROTEIN TATC"/>
    <property type="match status" value="1"/>
</dbReference>
<organism evidence="6">
    <name type="scientific">marine sediment metagenome</name>
    <dbReference type="NCBI Taxonomy" id="412755"/>
    <lineage>
        <taxon>unclassified sequences</taxon>
        <taxon>metagenomes</taxon>
        <taxon>ecological metagenomes</taxon>
    </lineage>
</organism>
<dbReference type="GO" id="GO:0033281">
    <property type="term" value="C:TAT protein transport complex"/>
    <property type="evidence" value="ECO:0007669"/>
    <property type="project" value="TreeGrafter"/>
</dbReference>
<feature type="transmembrane region" description="Helical" evidence="5">
    <location>
        <begin position="231"/>
        <end position="246"/>
    </location>
</feature>
<sequence length="293" mass="33370">MSSKASKPHNEMSFLDHLEELRWHLIRSVLAVVIIGSVAFLMKGFIFDTIIFGPKNMDFPTYRFFCDVATWLNKIQSFTLIDSSFCADEFPFTIQSREMGGQFSAHIWTSIWAGVIIGFPYILWEMWKFISPGLHANERKNSRGFILIASLLFFIGVLFGYYIVAPLSINFLGSYVVSDTVLNEFDLDSYIGTLKISVLACGILFELPIIIFFLTKVGLVTPELMKKYRKIALVIVLILSAVITPPDVTSQIIVAIPVIFLYQISIFISAMVLRKERKKAEKEKKKNRNVKPN</sequence>
<proteinExistence type="inferred from homology"/>
<dbReference type="GO" id="GO:0043953">
    <property type="term" value="P:protein transport by the Tat complex"/>
    <property type="evidence" value="ECO:0007669"/>
    <property type="project" value="TreeGrafter"/>
</dbReference>
<evidence type="ECO:0000256" key="4">
    <source>
        <dbReference type="ARBA" id="ARBA00023136"/>
    </source>
</evidence>
<dbReference type="GO" id="GO:0009977">
    <property type="term" value="F:proton motive force dependent protein transmembrane transporter activity"/>
    <property type="evidence" value="ECO:0007669"/>
    <property type="project" value="TreeGrafter"/>
</dbReference>
<evidence type="ECO:0000256" key="3">
    <source>
        <dbReference type="ARBA" id="ARBA00022989"/>
    </source>
</evidence>
<evidence type="ECO:0008006" key="7">
    <source>
        <dbReference type="Google" id="ProtNLM"/>
    </source>
</evidence>